<keyword evidence="5" id="KW-1185">Reference proteome</keyword>
<evidence type="ECO:0000259" key="3">
    <source>
        <dbReference type="PROSITE" id="PS50089"/>
    </source>
</evidence>
<reference evidence="4 5" key="1">
    <citation type="journal article" date="2019" name="Fungal Biol. Biotechnol.">
        <title>Draft genome sequence of fastidious pathogen Ceratobasidium theobromae, which causes vascular-streak dieback in Theobroma cacao.</title>
        <authorList>
            <person name="Ali S.S."/>
            <person name="Asman A."/>
            <person name="Shao J."/>
            <person name="Firmansyah A.P."/>
            <person name="Susilo A.W."/>
            <person name="Rosmana A."/>
            <person name="McMahon P."/>
            <person name="Junaid M."/>
            <person name="Guest D."/>
            <person name="Kheng T.Y."/>
            <person name="Meinhardt L.W."/>
            <person name="Bailey B.A."/>
        </authorList>
    </citation>
    <scope>NUCLEOTIDE SEQUENCE [LARGE SCALE GENOMIC DNA]</scope>
    <source>
        <strain evidence="4 5">CT2</strain>
    </source>
</reference>
<dbReference type="OrthoDB" id="46529at2759"/>
<protein>
    <submittedName>
        <fullName evidence="4">Zf-rbx1 domain-containing protein</fullName>
    </submittedName>
</protein>
<dbReference type="GO" id="GO:0008270">
    <property type="term" value="F:zinc ion binding"/>
    <property type="evidence" value="ECO:0007669"/>
    <property type="project" value="UniProtKB-KW"/>
</dbReference>
<gene>
    <name evidence="4" type="ORF">CTheo_4796</name>
</gene>
<feature type="region of interest" description="Disordered" evidence="2">
    <location>
        <begin position="11"/>
        <end position="32"/>
    </location>
</feature>
<evidence type="ECO:0000256" key="1">
    <source>
        <dbReference type="PROSITE-ProRule" id="PRU00175"/>
    </source>
</evidence>
<evidence type="ECO:0000313" key="4">
    <source>
        <dbReference type="EMBL" id="KAB5591764.1"/>
    </source>
</evidence>
<dbReference type="PROSITE" id="PS50089">
    <property type="entry name" value="ZF_RING_2"/>
    <property type="match status" value="1"/>
</dbReference>
<dbReference type="SUPFAM" id="SSF57850">
    <property type="entry name" value="RING/U-box"/>
    <property type="match status" value="1"/>
</dbReference>
<proteinExistence type="predicted"/>
<organism evidence="4 5">
    <name type="scientific">Ceratobasidium theobromae</name>
    <dbReference type="NCBI Taxonomy" id="1582974"/>
    <lineage>
        <taxon>Eukaryota</taxon>
        <taxon>Fungi</taxon>
        <taxon>Dikarya</taxon>
        <taxon>Basidiomycota</taxon>
        <taxon>Agaricomycotina</taxon>
        <taxon>Agaricomycetes</taxon>
        <taxon>Cantharellales</taxon>
        <taxon>Ceratobasidiaceae</taxon>
        <taxon>Ceratobasidium</taxon>
    </lineage>
</organism>
<keyword evidence="1" id="KW-0863">Zinc-finger</keyword>
<dbReference type="InterPro" id="IPR013083">
    <property type="entry name" value="Znf_RING/FYVE/PHD"/>
</dbReference>
<keyword evidence="1" id="KW-0479">Metal-binding</keyword>
<sequence length="209" mass="22617">MQALPPCQLCSRPIQSPTEAETDGQSDTSDLDETDSIKLSNCNHTFHWSCWATYESQDRANRASCPAPNCGAHTLTYSSSAQSVSCSSSQGQGRLFVTLYNEGGTTPHFDLGQALDDEQYYDTHPTAKLARAFRSMVVAGDFEAARDIMTSEDWKDLGLNVDCLDEREEGGTGGLSALELALGKQDEEAARTLIGWGARLPQGTENLVG</sequence>
<keyword evidence="1" id="KW-0862">Zinc</keyword>
<evidence type="ECO:0000256" key="2">
    <source>
        <dbReference type="SAM" id="MobiDB-lite"/>
    </source>
</evidence>
<name>A0A5N5QJF2_9AGAM</name>
<dbReference type="Gene3D" id="3.30.40.10">
    <property type="entry name" value="Zinc/RING finger domain, C3HC4 (zinc finger)"/>
    <property type="match status" value="1"/>
</dbReference>
<accession>A0A5N5QJF2</accession>
<feature type="domain" description="RING-type" evidence="3">
    <location>
        <begin position="7"/>
        <end position="69"/>
    </location>
</feature>
<dbReference type="InterPro" id="IPR001841">
    <property type="entry name" value="Znf_RING"/>
</dbReference>
<comment type="caution">
    <text evidence="4">The sequence shown here is derived from an EMBL/GenBank/DDBJ whole genome shotgun (WGS) entry which is preliminary data.</text>
</comment>
<feature type="compositionally biased region" description="Acidic residues" evidence="2">
    <location>
        <begin position="20"/>
        <end position="32"/>
    </location>
</feature>
<dbReference type="AlphaFoldDB" id="A0A5N5QJF2"/>
<dbReference type="Proteomes" id="UP000383932">
    <property type="component" value="Unassembled WGS sequence"/>
</dbReference>
<dbReference type="EMBL" id="SSOP01000090">
    <property type="protein sequence ID" value="KAB5591764.1"/>
    <property type="molecule type" value="Genomic_DNA"/>
</dbReference>
<evidence type="ECO:0000313" key="5">
    <source>
        <dbReference type="Proteomes" id="UP000383932"/>
    </source>
</evidence>